<dbReference type="OrthoDB" id="2412973at2759"/>
<protein>
    <recommendedName>
        <fullName evidence="2">SAM domain-containing protein</fullName>
    </recommendedName>
</protein>
<dbReference type="InterPro" id="IPR001660">
    <property type="entry name" value="SAM"/>
</dbReference>
<dbReference type="PROSITE" id="PS50105">
    <property type="entry name" value="SAM_DOMAIN"/>
    <property type="match status" value="1"/>
</dbReference>
<dbReference type="SUPFAM" id="SSF47769">
    <property type="entry name" value="SAM/Pointed domain"/>
    <property type="match status" value="1"/>
</dbReference>
<evidence type="ECO:0000313" key="3">
    <source>
        <dbReference type="EMBL" id="KAG7487782.1"/>
    </source>
</evidence>
<dbReference type="Pfam" id="PF00536">
    <property type="entry name" value="SAM_1"/>
    <property type="match status" value="1"/>
</dbReference>
<evidence type="ECO:0000313" key="4">
    <source>
        <dbReference type="Proteomes" id="UP001046870"/>
    </source>
</evidence>
<keyword evidence="4" id="KW-1185">Reference proteome</keyword>
<dbReference type="Gene3D" id="1.10.150.50">
    <property type="entry name" value="Transcription Factor, Ets-1"/>
    <property type="match status" value="1"/>
</dbReference>
<dbReference type="CDD" id="cd09487">
    <property type="entry name" value="SAM_superfamily"/>
    <property type="match status" value="1"/>
</dbReference>
<dbReference type="Proteomes" id="UP001046870">
    <property type="component" value="Chromosome 2"/>
</dbReference>
<evidence type="ECO:0000259" key="2">
    <source>
        <dbReference type="PROSITE" id="PS50105"/>
    </source>
</evidence>
<organism evidence="3 4">
    <name type="scientific">Megalops atlanticus</name>
    <name type="common">Tarpon</name>
    <name type="synonym">Clupea gigantea</name>
    <dbReference type="NCBI Taxonomy" id="7932"/>
    <lineage>
        <taxon>Eukaryota</taxon>
        <taxon>Metazoa</taxon>
        <taxon>Chordata</taxon>
        <taxon>Craniata</taxon>
        <taxon>Vertebrata</taxon>
        <taxon>Euteleostomi</taxon>
        <taxon>Actinopterygii</taxon>
        <taxon>Neopterygii</taxon>
        <taxon>Teleostei</taxon>
        <taxon>Elopiformes</taxon>
        <taxon>Megalopidae</taxon>
        <taxon>Megalops</taxon>
    </lineage>
</organism>
<name>A0A9D3QD70_MEGAT</name>
<dbReference type="AlphaFoldDB" id="A0A9D3QD70"/>
<feature type="domain" description="SAM" evidence="2">
    <location>
        <begin position="6"/>
        <end position="64"/>
    </location>
</feature>
<reference evidence="3" key="1">
    <citation type="submission" date="2021-01" db="EMBL/GenBank/DDBJ databases">
        <authorList>
            <person name="Zahm M."/>
            <person name="Roques C."/>
            <person name="Cabau C."/>
            <person name="Klopp C."/>
            <person name="Donnadieu C."/>
            <person name="Jouanno E."/>
            <person name="Lampietro C."/>
            <person name="Louis A."/>
            <person name="Herpin A."/>
            <person name="Echchiki A."/>
            <person name="Berthelot C."/>
            <person name="Parey E."/>
            <person name="Roest-Crollius H."/>
            <person name="Braasch I."/>
            <person name="Postlethwait J."/>
            <person name="Bobe J."/>
            <person name="Montfort J."/>
            <person name="Bouchez O."/>
            <person name="Begum T."/>
            <person name="Mejri S."/>
            <person name="Adams A."/>
            <person name="Chen W.-J."/>
            <person name="Guiguen Y."/>
        </authorList>
    </citation>
    <scope>NUCLEOTIDE SEQUENCE</scope>
    <source>
        <strain evidence="3">YG-15Mar2019-1</strain>
        <tissue evidence="3">Brain</tissue>
    </source>
</reference>
<dbReference type="InterPro" id="IPR013761">
    <property type="entry name" value="SAM/pointed_sf"/>
</dbReference>
<dbReference type="EMBL" id="JAFDVH010000002">
    <property type="protein sequence ID" value="KAG7487782.1"/>
    <property type="molecule type" value="Genomic_DNA"/>
</dbReference>
<proteinExistence type="predicted"/>
<feature type="region of interest" description="Disordered" evidence="1">
    <location>
        <begin position="66"/>
        <end position="106"/>
    </location>
</feature>
<sequence length="106" mass="12199">MKHLAISKWLTQLGLPEYCTLFDDEYDGVEDLLHLTELDLQQLGVRNRVHRVHILSSIQVLQERERRRGQSQSQFPSLCPSAQWGIASPQSRASSDPYLPTNIRVE</sequence>
<accession>A0A9D3QD70</accession>
<dbReference type="FunFam" id="1.10.150.50:FF:000124">
    <property type="entry name" value="AGAP009560-PA-like protein"/>
    <property type="match status" value="1"/>
</dbReference>
<dbReference type="SMART" id="SM00454">
    <property type="entry name" value="SAM"/>
    <property type="match status" value="1"/>
</dbReference>
<comment type="caution">
    <text evidence="3">The sequence shown here is derived from an EMBL/GenBank/DDBJ whole genome shotgun (WGS) entry which is preliminary data.</text>
</comment>
<evidence type="ECO:0000256" key="1">
    <source>
        <dbReference type="SAM" id="MobiDB-lite"/>
    </source>
</evidence>
<gene>
    <name evidence="3" type="ORF">MATL_G00027090</name>
</gene>